<dbReference type="GO" id="GO:0008250">
    <property type="term" value="C:oligosaccharyltransferase complex"/>
    <property type="evidence" value="ECO:0007669"/>
    <property type="project" value="TreeGrafter"/>
</dbReference>
<evidence type="ECO:0000256" key="4">
    <source>
        <dbReference type="ARBA" id="ARBA00022692"/>
    </source>
</evidence>
<reference evidence="11" key="1">
    <citation type="submission" date="2022-03" db="EMBL/GenBank/DDBJ databases">
        <authorList>
            <person name="Legras J.-L."/>
            <person name="Devillers H."/>
            <person name="Grondin C."/>
        </authorList>
    </citation>
    <scope>NUCLEOTIDE SEQUENCE</scope>
    <source>
        <strain evidence="11">CLIB 1423</strain>
    </source>
</reference>
<evidence type="ECO:0000256" key="7">
    <source>
        <dbReference type="ARBA" id="ARBA00022989"/>
    </source>
</evidence>
<dbReference type="EMBL" id="CAKXYY010000013">
    <property type="protein sequence ID" value="CAH2353962.1"/>
    <property type="molecule type" value="Genomic_DNA"/>
</dbReference>
<gene>
    <name evidence="11" type="ORF">CLIB1423_13S02872</name>
</gene>
<keyword evidence="7 9" id="KW-1133">Transmembrane helix</keyword>
<comment type="function">
    <text evidence="1">Subunit of the oligosaccharyl transferase (OST) complex that catalyzes the initial transfer of a defined glycan (Glc(3)Man(9)GlcNAc(2) in eukaryotes) from the lipid carrier dolichol-pyrophosphate to an asparagine residue within an Asn-X-Ser/Thr consensus motif in nascent polypeptide chains, the first step in protein N-glycosylation. N-glycosylation occurs cotranslationally and the complex associates with the Sec61 complex at the channel-forming translocon complex that mediates protein translocation across the endoplasmic reticulum (ER). All subunits are required for a maximal enzyme activity.</text>
</comment>
<evidence type="ECO:0000256" key="2">
    <source>
        <dbReference type="ARBA" id="ARBA00004477"/>
    </source>
</evidence>
<comment type="subcellular location">
    <subcellularLocation>
        <location evidence="2">Endoplasmic reticulum membrane</location>
        <topology evidence="2">Multi-pass membrane protein</topology>
    </subcellularLocation>
</comment>
<keyword evidence="12" id="KW-1185">Reference proteome</keyword>
<keyword evidence="8 9" id="KW-0472">Membrane</keyword>
<feature type="chain" id="PRO_5040132010" evidence="10">
    <location>
        <begin position="19"/>
        <end position="347"/>
    </location>
</feature>
<dbReference type="InterPro" id="IPR021149">
    <property type="entry name" value="OligosaccharylTrfase_OST3/OST6"/>
</dbReference>
<protein>
    <submittedName>
        <fullName evidence="11">Dolichyl-diphosphooligosaccharide--protein glycosyltransferase subunit 3</fullName>
    </submittedName>
</protein>
<feature type="transmembrane region" description="Helical" evidence="9">
    <location>
        <begin position="281"/>
        <end position="298"/>
    </location>
</feature>
<feature type="transmembrane region" description="Helical" evidence="9">
    <location>
        <begin position="310"/>
        <end position="333"/>
    </location>
</feature>
<organism evidence="11 12">
    <name type="scientific">[Candida] railenensis</name>
    <dbReference type="NCBI Taxonomy" id="45579"/>
    <lineage>
        <taxon>Eukaryota</taxon>
        <taxon>Fungi</taxon>
        <taxon>Dikarya</taxon>
        <taxon>Ascomycota</taxon>
        <taxon>Saccharomycotina</taxon>
        <taxon>Pichiomycetes</taxon>
        <taxon>Debaryomycetaceae</taxon>
        <taxon>Kurtzmaniella</taxon>
    </lineage>
</organism>
<feature type="transmembrane region" description="Helical" evidence="9">
    <location>
        <begin position="228"/>
        <end position="247"/>
    </location>
</feature>
<name>A0A9P0QR35_9ASCO</name>
<dbReference type="Proteomes" id="UP000837801">
    <property type="component" value="Unassembled WGS sequence"/>
</dbReference>
<dbReference type="Pfam" id="PF04756">
    <property type="entry name" value="OST3_OST6"/>
    <property type="match status" value="1"/>
</dbReference>
<evidence type="ECO:0000256" key="1">
    <source>
        <dbReference type="ARBA" id="ARBA00002791"/>
    </source>
</evidence>
<evidence type="ECO:0000256" key="6">
    <source>
        <dbReference type="ARBA" id="ARBA00022824"/>
    </source>
</evidence>
<comment type="caution">
    <text evidence="11">The sequence shown here is derived from an EMBL/GenBank/DDBJ whole genome shotgun (WGS) entry which is preliminary data.</text>
</comment>
<accession>A0A9P0QR35</accession>
<evidence type="ECO:0000313" key="12">
    <source>
        <dbReference type="Proteomes" id="UP000837801"/>
    </source>
</evidence>
<sequence length="347" mass="39547">MRANLFIVIASLLNIVIAALSNKELVTLSKNSKQRIIHINDANYKTLLEGPRDYHMVVLMTSTSSSINCVLCTEFKPEYELVSSSWFQDHPEGLTEEDLEVSADEEGGESLSKVAPKNIYFLYSEFTDSREFFGVFQLNNIPKVFYFPPSTNTEKNAYLKESLEYQFFAGSHKDLLIDWLKQLTGHEFPIYIPPDYTKLVTNIVGALAFLSLSKIFHKQLLKVLTSKIIWSGLSLIFILLLTSGYMFNQIRGVPYVRELGGGKIEYILAQQQNQYGVETQILSFVYGCLSLFMVILVKKVPELKNSQVQFITVVIFSFLIFFFYAILVGIFGLKGAGYPFKLLRMMK</sequence>
<evidence type="ECO:0000256" key="5">
    <source>
        <dbReference type="ARBA" id="ARBA00022729"/>
    </source>
</evidence>
<dbReference type="GO" id="GO:0018279">
    <property type="term" value="P:protein N-linked glycosylation via asparagine"/>
    <property type="evidence" value="ECO:0007669"/>
    <property type="project" value="TreeGrafter"/>
</dbReference>
<keyword evidence="4 9" id="KW-0812">Transmembrane</keyword>
<proteinExistence type="inferred from homology"/>
<feature type="signal peptide" evidence="10">
    <location>
        <begin position="1"/>
        <end position="18"/>
    </location>
</feature>
<dbReference type="AlphaFoldDB" id="A0A9P0QR35"/>
<evidence type="ECO:0000256" key="9">
    <source>
        <dbReference type="SAM" id="Phobius"/>
    </source>
</evidence>
<dbReference type="PANTHER" id="PTHR12692">
    <property type="entry name" value="DOLICHYL-DIPHOSPHOOLIGOSACCHARIDE--PROTEIN GLYCOSYLTRANSFERASE-RELATED"/>
    <property type="match status" value="1"/>
</dbReference>
<evidence type="ECO:0000256" key="3">
    <source>
        <dbReference type="ARBA" id="ARBA00009561"/>
    </source>
</evidence>
<comment type="similarity">
    <text evidence="3">Belongs to the OST3/OST6 family.</text>
</comment>
<keyword evidence="6" id="KW-0256">Endoplasmic reticulum</keyword>
<dbReference type="PANTHER" id="PTHR12692:SF0">
    <property type="entry name" value="GH11935P"/>
    <property type="match status" value="1"/>
</dbReference>
<dbReference type="Gene3D" id="3.40.30.10">
    <property type="entry name" value="Glutaredoxin"/>
    <property type="match status" value="1"/>
</dbReference>
<dbReference type="OrthoDB" id="67566at2759"/>
<evidence type="ECO:0000313" key="11">
    <source>
        <dbReference type="EMBL" id="CAH2353962.1"/>
    </source>
</evidence>
<evidence type="ECO:0000256" key="10">
    <source>
        <dbReference type="SAM" id="SignalP"/>
    </source>
</evidence>
<keyword evidence="5 10" id="KW-0732">Signal</keyword>
<evidence type="ECO:0000256" key="8">
    <source>
        <dbReference type="ARBA" id="ARBA00023136"/>
    </source>
</evidence>